<dbReference type="PANTHER" id="PTHR22765:SF450">
    <property type="entry name" value="ERAD-ASSOCIATED E3 UBIQUITIN-PROTEIN LIGASE HRD1"/>
    <property type="match status" value="1"/>
</dbReference>
<dbReference type="AlphaFoldDB" id="A0A5B0S6L7"/>
<dbReference type="GO" id="GO:0008270">
    <property type="term" value="F:zinc ion binding"/>
    <property type="evidence" value="ECO:0007669"/>
    <property type="project" value="UniProtKB-KW"/>
</dbReference>
<evidence type="ECO:0000259" key="2">
    <source>
        <dbReference type="PROSITE" id="PS50089"/>
    </source>
</evidence>
<keyword evidence="1" id="KW-0863">Zinc-finger</keyword>
<evidence type="ECO:0000313" key="4">
    <source>
        <dbReference type="Proteomes" id="UP000325313"/>
    </source>
</evidence>
<feature type="domain" description="RING-type" evidence="2">
    <location>
        <begin position="161"/>
        <end position="205"/>
    </location>
</feature>
<gene>
    <name evidence="3" type="ORF">PGTUg99_012258</name>
</gene>
<protein>
    <recommendedName>
        <fullName evidence="2">RING-type domain-containing protein</fullName>
    </recommendedName>
</protein>
<dbReference type="EMBL" id="VDEP01000071">
    <property type="protein sequence ID" value="KAA1133447.1"/>
    <property type="molecule type" value="Genomic_DNA"/>
</dbReference>
<keyword evidence="1" id="KW-0862">Zinc</keyword>
<dbReference type="FunFam" id="3.30.40.10:FF:000612">
    <property type="entry name" value="Uncharacterized protein"/>
    <property type="match status" value="1"/>
</dbReference>
<dbReference type="InterPro" id="IPR013083">
    <property type="entry name" value="Znf_RING/FYVE/PHD"/>
</dbReference>
<accession>A0A5B0S6L7</accession>
<keyword evidence="1" id="KW-0479">Metal-binding</keyword>
<dbReference type="InterPro" id="IPR001841">
    <property type="entry name" value="Znf_RING"/>
</dbReference>
<reference evidence="3 4" key="1">
    <citation type="submission" date="2019-05" db="EMBL/GenBank/DDBJ databases">
        <title>Emergence of the Ug99 lineage of the wheat stem rust pathogen through somatic hybridization.</title>
        <authorList>
            <person name="Li F."/>
            <person name="Upadhyaya N.M."/>
            <person name="Sperschneider J."/>
            <person name="Matny O."/>
            <person name="Nguyen-Phuc H."/>
            <person name="Mago R."/>
            <person name="Raley C."/>
            <person name="Miller M.E."/>
            <person name="Silverstein K.A.T."/>
            <person name="Henningsen E."/>
            <person name="Hirsch C.D."/>
            <person name="Visser B."/>
            <person name="Pretorius Z.A."/>
            <person name="Steffenson B.J."/>
            <person name="Schwessinger B."/>
            <person name="Dodds P.N."/>
            <person name="Figueroa M."/>
        </authorList>
    </citation>
    <scope>NUCLEOTIDE SEQUENCE [LARGE SCALE GENOMIC DNA]</scope>
    <source>
        <strain evidence="3 4">Ug99</strain>
    </source>
</reference>
<evidence type="ECO:0000256" key="1">
    <source>
        <dbReference type="PROSITE-ProRule" id="PRU00175"/>
    </source>
</evidence>
<evidence type="ECO:0000313" key="3">
    <source>
        <dbReference type="EMBL" id="KAA1133447.1"/>
    </source>
</evidence>
<name>A0A5B0S6L7_PUCGR</name>
<comment type="caution">
    <text evidence="3">The sequence shown here is derived from an EMBL/GenBank/DDBJ whole genome shotgun (WGS) entry which is preliminary data.</text>
</comment>
<dbReference type="GO" id="GO:0006511">
    <property type="term" value="P:ubiquitin-dependent protein catabolic process"/>
    <property type="evidence" value="ECO:0007669"/>
    <property type="project" value="TreeGrafter"/>
</dbReference>
<dbReference type="SUPFAM" id="SSF57850">
    <property type="entry name" value="RING/U-box"/>
    <property type="match status" value="1"/>
</dbReference>
<dbReference type="Pfam" id="PF13639">
    <property type="entry name" value="zf-RING_2"/>
    <property type="match status" value="1"/>
</dbReference>
<sequence length="222" mass="25120">MKGIYRRTAPAIPSPPHPNFSLYNRNEELIEGTFAALYRLRCRPRLLFLEEFDGLYKCYEELEANPLGNGLDDAQYQRFLGSVPSHIRRAFVKLDEEELSTEDAFTSDLLQTPLIQIYALWLSTIERLHRFRRETSAFLESLVVSDATAAAAAPDGDALECQICAEDIIQPGQIILQLPCHPTHLFHRDCLTPWLVSADTCPVCRAVLVMLPRLQTAAPHLN</sequence>
<proteinExistence type="predicted"/>
<dbReference type="Gene3D" id="3.30.40.10">
    <property type="entry name" value="Zinc/RING finger domain, C3HC4 (zinc finger)"/>
    <property type="match status" value="1"/>
</dbReference>
<organism evidence="3 4">
    <name type="scientific">Puccinia graminis f. sp. tritici</name>
    <dbReference type="NCBI Taxonomy" id="56615"/>
    <lineage>
        <taxon>Eukaryota</taxon>
        <taxon>Fungi</taxon>
        <taxon>Dikarya</taxon>
        <taxon>Basidiomycota</taxon>
        <taxon>Pucciniomycotina</taxon>
        <taxon>Pucciniomycetes</taxon>
        <taxon>Pucciniales</taxon>
        <taxon>Pucciniaceae</taxon>
        <taxon>Puccinia</taxon>
    </lineage>
</organism>
<dbReference type="PANTHER" id="PTHR22765">
    <property type="entry name" value="RING FINGER AND PROTEASE ASSOCIATED DOMAIN-CONTAINING"/>
    <property type="match status" value="1"/>
</dbReference>
<dbReference type="GO" id="GO:0061630">
    <property type="term" value="F:ubiquitin protein ligase activity"/>
    <property type="evidence" value="ECO:0007669"/>
    <property type="project" value="TreeGrafter"/>
</dbReference>
<dbReference type="InterPro" id="IPR051826">
    <property type="entry name" value="E3_ubiquitin-ligase_domain"/>
</dbReference>
<dbReference type="PROSITE" id="PS50089">
    <property type="entry name" value="ZF_RING_2"/>
    <property type="match status" value="1"/>
</dbReference>
<dbReference type="Proteomes" id="UP000325313">
    <property type="component" value="Unassembled WGS sequence"/>
</dbReference>